<dbReference type="Gene3D" id="3.20.20.140">
    <property type="entry name" value="Metal-dependent hydrolases"/>
    <property type="match status" value="1"/>
</dbReference>
<dbReference type="OrthoDB" id="9787621at2"/>
<evidence type="ECO:0000313" key="6">
    <source>
        <dbReference type="Proteomes" id="UP000298050"/>
    </source>
</evidence>
<dbReference type="InterPro" id="IPR032466">
    <property type="entry name" value="Metal_Hydrolase"/>
</dbReference>
<evidence type="ECO:0000256" key="1">
    <source>
        <dbReference type="ARBA" id="ARBA00006745"/>
    </source>
</evidence>
<protein>
    <submittedName>
        <fullName evidence="5">S-adenosylhomocysteine deaminase</fullName>
    </submittedName>
</protein>
<dbReference type="Proteomes" id="UP000298050">
    <property type="component" value="Unassembled WGS sequence"/>
</dbReference>
<evidence type="ECO:0000256" key="2">
    <source>
        <dbReference type="ARBA" id="ARBA00022801"/>
    </source>
</evidence>
<dbReference type="PANTHER" id="PTHR43794">
    <property type="entry name" value="AMINOHYDROLASE SSNA-RELATED"/>
    <property type="match status" value="1"/>
</dbReference>
<sequence>MNPRYSKKSTPQPRRSWRAAASSRRYPWSDTEKAMNLKYLAAAALCACSALANAQVLVKNATLLTLAEGQDEPFSGYLLADADGAIVAVGPGSYSGELDYATSVVDASGMLVVPGFVSAHNHLWQTAFRGLAIDEELWPWLKALHWTYGDFFADGDFYWFTLHGAMDQLAHGITTTYSHSQRLGGSEAQYLESLAAEAGFSQHFVFSYNGNVNQPEQDYRSDFAAFMALSRDYMAQPGASMLAPAMHSVALHGNLPMLKVEMDVAAEYGLGAQFHYLEQYSRREQDRAEWPDLMAAGAVRKGNSFAHFIHTTDEILDDTAAGGAGMSWNPLSNGRLASGLADIPGYLERGIPVGMGVDGAASADIGDPFENMRMGMYALRMQHRDAGIMSPLQVMKLHTMGSAELIGVADKVGSLEPGKRADFLVLDPDSPATGALFYPAAHIVATMSADNIDAVYVDGKLRVKNGEILEQDMDLVQQEVEKRVADIVARQQAAQ</sequence>
<dbReference type="GO" id="GO:0016810">
    <property type="term" value="F:hydrolase activity, acting on carbon-nitrogen (but not peptide) bonds"/>
    <property type="evidence" value="ECO:0007669"/>
    <property type="project" value="InterPro"/>
</dbReference>
<proteinExistence type="inferred from homology"/>
<dbReference type="EMBL" id="SRLE01000005">
    <property type="protein sequence ID" value="TGD74642.1"/>
    <property type="molecule type" value="Genomic_DNA"/>
</dbReference>
<accession>A0A4Z0M4T3</accession>
<dbReference type="Pfam" id="PF01979">
    <property type="entry name" value="Amidohydro_1"/>
    <property type="match status" value="1"/>
</dbReference>
<organism evidence="5 6">
    <name type="scientific">Mangrovimicrobium sediminis</name>
    <dbReference type="NCBI Taxonomy" id="2562682"/>
    <lineage>
        <taxon>Bacteria</taxon>
        <taxon>Pseudomonadati</taxon>
        <taxon>Pseudomonadota</taxon>
        <taxon>Gammaproteobacteria</taxon>
        <taxon>Cellvibrionales</taxon>
        <taxon>Halieaceae</taxon>
        <taxon>Mangrovimicrobium</taxon>
    </lineage>
</organism>
<keyword evidence="6" id="KW-1185">Reference proteome</keyword>
<evidence type="ECO:0000313" key="5">
    <source>
        <dbReference type="EMBL" id="TGD74642.1"/>
    </source>
</evidence>
<keyword evidence="2" id="KW-0378">Hydrolase</keyword>
<dbReference type="Gene3D" id="2.30.40.10">
    <property type="entry name" value="Urease, subunit C, domain 1"/>
    <property type="match status" value="1"/>
</dbReference>
<dbReference type="InterPro" id="IPR050287">
    <property type="entry name" value="MTA/SAH_deaminase"/>
</dbReference>
<comment type="caution">
    <text evidence="5">The sequence shown here is derived from an EMBL/GenBank/DDBJ whole genome shotgun (WGS) entry which is preliminary data.</text>
</comment>
<dbReference type="InterPro" id="IPR006680">
    <property type="entry name" value="Amidohydro-rel"/>
</dbReference>
<evidence type="ECO:0000256" key="3">
    <source>
        <dbReference type="SAM" id="MobiDB-lite"/>
    </source>
</evidence>
<dbReference type="PANTHER" id="PTHR43794:SF11">
    <property type="entry name" value="AMIDOHYDROLASE-RELATED DOMAIN-CONTAINING PROTEIN"/>
    <property type="match status" value="1"/>
</dbReference>
<dbReference type="SUPFAM" id="SSF51556">
    <property type="entry name" value="Metallo-dependent hydrolases"/>
    <property type="match status" value="1"/>
</dbReference>
<gene>
    <name evidence="5" type="ORF">E4634_05430</name>
</gene>
<dbReference type="InterPro" id="IPR011059">
    <property type="entry name" value="Metal-dep_hydrolase_composite"/>
</dbReference>
<dbReference type="SUPFAM" id="SSF51338">
    <property type="entry name" value="Composite domain of metallo-dependent hydrolases"/>
    <property type="match status" value="1"/>
</dbReference>
<name>A0A4Z0M4T3_9GAMM</name>
<comment type="similarity">
    <text evidence="1">Belongs to the metallo-dependent hydrolases superfamily. ATZ/TRZ family.</text>
</comment>
<evidence type="ECO:0000259" key="4">
    <source>
        <dbReference type="Pfam" id="PF01979"/>
    </source>
</evidence>
<dbReference type="AlphaFoldDB" id="A0A4Z0M4T3"/>
<reference evidence="5 6" key="1">
    <citation type="submission" date="2019-04" db="EMBL/GenBank/DDBJ databases">
        <title>Taxonomy of novel Haliea sp. from mangrove soil of West Coast of India.</title>
        <authorList>
            <person name="Verma A."/>
            <person name="Kumar P."/>
            <person name="Krishnamurthi S."/>
        </authorList>
    </citation>
    <scope>NUCLEOTIDE SEQUENCE [LARGE SCALE GENOMIC DNA]</scope>
    <source>
        <strain evidence="5 6">SAOS-164</strain>
    </source>
</reference>
<feature type="region of interest" description="Disordered" evidence="3">
    <location>
        <begin position="1"/>
        <end position="22"/>
    </location>
</feature>
<feature type="domain" description="Amidohydrolase-related" evidence="4">
    <location>
        <begin position="111"/>
        <end position="461"/>
    </location>
</feature>